<dbReference type="Proteomes" id="UP000001072">
    <property type="component" value="Unassembled WGS sequence"/>
</dbReference>
<dbReference type="RefSeq" id="XP_007414692.1">
    <property type="nucleotide sequence ID" value="XM_007414630.1"/>
</dbReference>
<proteinExistence type="predicted"/>
<keyword evidence="2" id="KW-1185">Reference proteome</keyword>
<reference evidence="2" key="1">
    <citation type="journal article" date="2011" name="Proc. Natl. Acad. Sci. U.S.A.">
        <title>Obligate biotrophy features unraveled by the genomic analysis of rust fungi.</title>
        <authorList>
            <person name="Duplessis S."/>
            <person name="Cuomo C.A."/>
            <person name="Lin Y.-C."/>
            <person name="Aerts A."/>
            <person name="Tisserant E."/>
            <person name="Veneault-Fourrey C."/>
            <person name="Joly D.L."/>
            <person name="Hacquard S."/>
            <person name="Amselem J."/>
            <person name="Cantarel B.L."/>
            <person name="Chiu R."/>
            <person name="Coutinho P.M."/>
            <person name="Feau N."/>
            <person name="Field M."/>
            <person name="Frey P."/>
            <person name="Gelhaye E."/>
            <person name="Goldberg J."/>
            <person name="Grabherr M.G."/>
            <person name="Kodira C.D."/>
            <person name="Kohler A."/>
            <person name="Kuees U."/>
            <person name="Lindquist E.A."/>
            <person name="Lucas S.M."/>
            <person name="Mago R."/>
            <person name="Mauceli E."/>
            <person name="Morin E."/>
            <person name="Murat C."/>
            <person name="Pangilinan J.L."/>
            <person name="Park R."/>
            <person name="Pearson M."/>
            <person name="Quesneville H."/>
            <person name="Rouhier N."/>
            <person name="Sakthikumar S."/>
            <person name="Salamov A.A."/>
            <person name="Schmutz J."/>
            <person name="Selles B."/>
            <person name="Shapiro H."/>
            <person name="Tanguay P."/>
            <person name="Tuskan G.A."/>
            <person name="Henrissat B."/>
            <person name="Van de Peer Y."/>
            <person name="Rouze P."/>
            <person name="Ellis J.G."/>
            <person name="Dodds P.N."/>
            <person name="Schein J.E."/>
            <person name="Zhong S."/>
            <person name="Hamelin R.C."/>
            <person name="Grigoriev I.V."/>
            <person name="Szabo L.J."/>
            <person name="Martin F."/>
        </authorList>
    </citation>
    <scope>NUCLEOTIDE SEQUENCE [LARGE SCALE GENOMIC DNA]</scope>
    <source>
        <strain evidence="2">98AG31 / pathotype 3-4-7</strain>
    </source>
</reference>
<dbReference type="InParanoid" id="F4RZN7"/>
<protein>
    <submittedName>
        <fullName evidence="1">Uncharacterized protein</fullName>
    </submittedName>
</protein>
<dbReference type="GeneID" id="18924066"/>
<dbReference type="AlphaFoldDB" id="F4RZN7"/>
<dbReference type="KEGG" id="mlr:MELLADRAFT_110393"/>
<dbReference type="HOGENOM" id="CLU_1349215_0_0_1"/>
<organism evidence="2">
    <name type="scientific">Melampsora larici-populina (strain 98AG31 / pathotype 3-4-7)</name>
    <name type="common">Poplar leaf rust fungus</name>
    <dbReference type="NCBI Taxonomy" id="747676"/>
    <lineage>
        <taxon>Eukaryota</taxon>
        <taxon>Fungi</taxon>
        <taxon>Dikarya</taxon>
        <taxon>Basidiomycota</taxon>
        <taxon>Pucciniomycotina</taxon>
        <taxon>Pucciniomycetes</taxon>
        <taxon>Pucciniales</taxon>
        <taxon>Melampsoraceae</taxon>
        <taxon>Melampsora</taxon>
    </lineage>
</organism>
<name>F4RZN7_MELLP</name>
<accession>F4RZN7</accession>
<dbReference type="VEuPathDB" id="FungiDB:MELLADRAFT_110393"/>
<evidence type="ECO:0000313" key="1">
    <source>
        <dbReference type="EMBL" id="EGG02155.1"/>
    </source>
</evidence>
<gene>
    <name evidence="1" type="ORF">MELLADRAFT_110393</name>
</gene>
<dbReference type="EMBL" id="GL883133">
    <property type="protein sequence ID" value="EGG02155.1"/>
    <property type="molecule type" value="Genomic_DNA"/>
</dbReference>
<sequence>MKLHGARRFVRKIQKLADKLKNRVRGPEGLKRTPMAEKLNQRLRGPEDLRRTLMAEKLRKRLRGPEDPQRIPMALIESVASIPMDAQLSIENDDGTPPSESESTRDTCFELARKQFGPAEIKPIASKTGPALIASTSSKYLGPHDQALSSSKNVASVTHKVEKKYCDFSLVPLRKRPYNEEKGCQVRVHDCQLGLWCSTKSEE</sequence>
<evidence type="ECO:0000313" key="2">
    <source>
        <dbReference type="Proteomes" id="UP000001072"/>
    </source>
</evidence>